<dbReference type="Gene3D" id="3.90.550.10">
    <property type="entry name" value="Spore Coat Polysaccharide Biosynthesis Protein SpsA, Chain A"/>
    <property type="match status" value="1"/>
</dbReference>
<organism evidence="2 3">
    <name type="scientific">Niastella populi</name>
    <dbReference type="NCBI Taxonomy" id="550983"/>
    <lineage>
        <taxon>Bacteria</taxon>
        <taxon>Pseudomonadati</taxon>
        <taxon>Bacteroidota</taxon>
        <taxon>Chitinophagia</taxon>
        <taxon>Chitinophagales</taxon>
        <taxon>Chitinophagaceae</taxon>
        <taxon>Niastella</taxon>
    </lineage>
</organism>
<dbReference type="SUPFAM" id="SSF53448">
    <property type="entry name" value="Nucleotide-diphospho-sugar transferases"/>
    <property type="match status" value="1"/>
</dbReference>
<sequence length="361" mass="41478">MNRLHHLRQTLPRNIADNADCEALEFVVLDYNSTDGLREWITDHMRAYIDNGRLRYYHTLEPDCYHPAHSRNMAFLLSKGQLLCNVDADNFTGRGFASYVNNRFCENPNSILITFGGRQQLAPQDAYGRIGVHRRDFMAVNGYDEAIDHYCGEDIDLAKRVMQLNRQPVVIEEAAFLQTIAHADSERIGQMPLLRNITACYLMPEANGFSRVLFLFHNHRFVLATLRGDGRQMTPGWQHSVDEGAYEWKVKQLQLCFDEGFSWQLQQHAGDQTLSFFSSKPPFFLYRVTCKNSLGSLAIQYMLRHIRAPKFENRLVNANGFGKGTVFHNLDYTSMIKVCKEAVAPPSNQTIFYERESTSSK</sequence>
<dbReference type="EMBL" id="LWBP01000205">
    <property type="protein sequence ID" value="OQP55793.1"/>
    <property type="molecule type" value="Genomic_DNA"/>
</dbReference>
<reference evidence="3" key="1">
    <citation type="submission" date="2016-04" db="EMBL/GenBank/DDBJ databases">
        <authorList>
            <person name="Chen L."/>
            <person name="Zhuang W."/>
            <person name="Wang G."/>
        </authorList>
    </citation>
    <scope>NUCLEOTIDE SEQUENCE [LARGE SCALE GENOMIC DNA]</scope>
    <source>
        <strain evidence="3">208</strain>
    </source>
</reference>
<protein>
    <recommendedName>
        <fullName evidence="1">Glycosyltransferase 2-like domain-containing protein</fullName>
    </recommendedName>
</protein>
<dbReference type="AlphaFoldDB" id="A0A1V9FBN2"/>
<dbReference type="InterPro" id="IPR029044">
    <property type="entry name" value="Nucleotide-diphossugar_trans"/>
</dbReference>
<evidence type="ECO:0000313" key="3">
    <source>
        <dbReference type="Proteomes" id="UP000192276"/>
    </source>
</evidence>
<dbReference type="STRING" id="550983.A4R26_27220"/>
<proteinExistence type="predicted"/>
<accession>A0A1V9FBN2</accession>
<dbReference type="Proteomes" id="UP000192276">
    <property type="component" value="Unassembled WGS sequence"/>
</dbReference>
<dbReference type="CDD" id="cd00761">
    <property type="entry name" value="Glyco_tranf_GTA_type"/>
    <property type="match status" value="1"/>
</dbReference>
<evidence type="ECO:0000259" key="1">
    <source>
        <dbReference type="Pfam" id="PF00535"/>
    </source>
</evidence>
<name>A0A1V9FBN2_9BACT</name>
<dbReference type="InterPro" id="IPR001173">
    <property type="entry name" value="Glyco_trans_2-like"/>
</dbReference>
<feature type="domain" description="Glycosyltransferase 2-like" evidence="1">
    <location>
        <begin position="5"/>
        <end position="113"/>
    </location>
</feature>
<evidence type="ECO:0000313" key="2">
    <source>
        <dbReference type="EMBL" id="OQP55793.1"/>
    </source>
</evidence>
<dbReference type="Pfam" id="PF00535">
    <property type="entry name" value="Glycos_transf_2"/>
    <property type="match status" value="1"/>
</dbReference>
<comment type="caution">
    <text evidence="2">The sequence shown here is derived from an EMBL/GenBank/DDBJ whole genome shotgun (WGS) entry which is preliminary data.</text>
</comment>
<gene>
    <name evidence="2" type="ORF">A4R26_27220</name>
</gene>
<keyword evidence="3" id="KW-1185">Reference proteome</keyword>